<feature type="binding site" evidence="9">
    <location>
        <position position="243"/>
    </location>
    <ligand>
        <name>glycerol</name>
        <dbReference type="ChEBI" id="CHEBI:17754"/>
    </ligand>
</feature>
<dbReference type="PANTHER" id="PTHR10196">
    <property type="entry name" value="SUGAR KINASE"/>
    <property type="match status" value="1"/>
</dbReference>
<feature type="binding site" evidence="9">
    <location>
        <position position="311"/>
    </location>
    <ligand>
        <name>ATP</name>
        <dbReference type="ChEBI" id="CHEBI:30616"/>
    </ligand>
</feature>
<feature type="binding site" evidence="9">
    <location>
        <position position="133"/>
    </location>
    <ligand>
        <name>sn-glycerol 3-phosphate</name>
        <dbReference type="ChEBI" id="CHEBI:57597"/>
    </ligand>
</feature>
<feature type="binding site" evidence="9">
    <location>
        <position position="133"/>
    </location>
    <ligand>
        <name>glycerol</name>
        <dbReference type="ChEBI" id="CHEBI:17754"/>
    </ligand>
</feature>
<feature type="binding site" evidence="9">
    <location>
        <position position="82"/>
    </location>
    <ligand>
        <name>glycerol</name>
        <dbReference type="ChEBI" id="CHEBI:17754"/>
    </ligand>
</feature>
<dbReference type="InterPro" id="IPR018484">
    <property type="entry name" value="FGGY_N"/>
</dbReference>
<feature type="binding site" evidence="9">
    <location>
        <position position="11"/>
    </location>
    <ligand>
        <name>sn-glycerol 3-phosphate</name>
        <dbReference type="ChEBI" id="CHEBI:57597"/>
    </ligand>
</feature>
<feature type="binding site" evidence="9">
    <location>
        <position position="12"/>
    </location>
    <ligand>
        <name>ATP</name>
        <dbReference type="ChEBI" id="CHEBI:30616"/>
    </ligand>
</feature>
<evidence type="ECO:0000313" key="14">
    <source>
        <dbReference type="Proteomes" id="UP000249185"/>
    </source>
</evidence>
<evidence type="ECO:0000256" key="1">
    <source>
        <dbReference type="ARBA" id="ARBA00005190"/>
    </source>
</evidence>
<feature type="binding site" evidence="9">
    <location>
        <position position="11"/>
    </location>
    <ligand>
        <name>ATP</name>
        <dbReference type="ChEBI" id="CHEBI:30616"/>
    </ligand>
</feature>
<dbReference type="InterPro" id="IPR018485">
    <property type="entry name" value="FGGY_C"/>
</dbReference>
<evidence type="ECO:0000256" key="7">
    <source>
        <dbReference type="ARBA" id="ARBA00022840"/>
    </source>
</evidence>
<accession>A0A2W5NJN9</accession>
<comment type="caution">
    <text evidence="13">The sequence shown here is derived from an EMBL/GenBank/DDBJ whole genome shotgun (WGS) entry which is preliminary data.</text>
</comment>
<feature type="binding site" evidence="9">
    <location>
        <position position="13"/>
    </location>
    <ligand>
        <name>ATP</name>
        <dbReference type="ChEBI" id="CHEBI:30616"/>
    </ligand>
</feature>
<feature type="binding site" evidence="9">
    <location>
        <position position="11"/>
    </location>
    <ligand>
        <name>ADP</name>
        <dbReference type="ChEBI" id="CHEBI:456216"/>
    </ligand>
</feature>
<protein>
    <recommendedName>
        <fullName evidence="9">Glycerol kinase</fullName>
        <ecNumber evidence="9">2.7.1.30</ecNumber>
    </recommendedName>
    <alternativeName>
        <fullName evidence="9">ATP:glycerol 3-phosphotransferase</fullName>
    </alternativeName>
    <alternativeName>
        <fullName evidence="9">Glycerokinase</fullName>
        <shortName evidence="9">GK</shortName>
    </alternativeName>
</protein>
<feature type="binding site" evidence="9">
    <location>
        <position position="82"/>
    </location>
    <ligand>
        <name>sn-glycerol 3-phosphate</name>
        <dbReference type="ChEBI" id="CHEBI:57597"/>
    </ligand>
</feature>
<keyword evidence="4 9" id="KW-0547">Nucleotide-binding</keyword>
<dbReference type="CDD" id="cd07786">
    <property type="entry name" value="FGGY_EcGK_like"/>
    <property type="match status" value="1"/>
</dbReference>
<dbReference type="Proteomes" id="UP000249185">
    <property type="component" value="Unassembled WGS sequence"/>
</dbReference>
<dbReference type="UniPathway" id="UPA00618">
    <property type="reaction ID" value="UER00672"/>
</dbReference>
<evidence type="ECO:0000259" key="12">
    <source>
        <dbReference type="Pfam" id="PF02782"/>
    </source>
</evidence>
<dbReference type="GO" id="GO:0004370">
    <property type="term" value="F:glycerol kinase activity"/>
    <property type="evidence" value="ECO:0007669"/>
    <property type="project" value="UniProtKB-UniRule"/>
</dbReference>
<evidence type="ECO:0000256" key="9">
    <source>
        <dbReference type="HAMAP-Rule" id="MF_00186"/>
    </source>
</evidence>
<feature type="binding site" evidence="9">
    <location>
        <position position="432"/>
    </location>
    <ligand>
        <name>ADP</name>
        <dbReference type="ChEBI" id="CHEBI:456216"/>
    </ligand>
</feature>
<feature type="binding site" evidence="9">
    <location>
        <position position="242"/>
    </location>
    <ligand>
        <name>glycerol</name>
        <dbReference type="ChEBI" id="CHEBI:17754"/>
    </ligand>
</feature>
<feature type="binding site" evidence="9">
    <location>
        <position position="432"/>
    </location>
    <ligand>
        <name>ATP</name>
        <dbReference type="ChEBI" id="CHEBI:30616"/>
    </ligand>
</feature>
<gene>
    <name evidence="9 13" type="primary">glpK</name>
    <name evidence="13" type="ORF">DI556_02110</name>
</gene>
<dbReference type="HAMAP" id="MF_00186">
    <property type="entry name" value="Glycerol_kin"/>
    <property type="match status" value="1"/>
</dbReference>
<comment type="function">
    <text evidence="9">Key enzyme in the regulation of glycerol uptake and metabolism. Catalyzes the phosphorylation of glycerol to yield sn-glycerol 3-phosphate.</text>
</comment>
<reference evidence="13 14" key="1">
    <citation type="submission" date="2017-08" db="EMBL/GenBank/DDBJ databases">
        <title>Infants hospitalized years apart are colonized by the same room-sourced microbial strains.</title>
        <authorList>
            <person name="Brooks B."/>
            <person name="Olm M.R."/>
            <person name="Firek B.A."/>
            <person name="Baker R."/>
            <person name="Thomas B.C."/>
            <person name="Morowitz M.J."/>
            <person name="Banfield J.F."/>
        </authorList>
    </citation>
    <scope>NUCLEOTIDE SEQUENCE [LARGE SCALE GENOMIC DNA]</scope>
    <source>
        <strain evidence="13">S2_005_002_R2_34</strain>
    </source>
</reference>
<dbReference type="InterPro" id="IPR043129">
    <property type="entry name" value="ATPase_NBD"/>
</dbReference>
<feature type="binding site" evidence="9">
    <location>
        <position position="242"/>
    </location>
    <ligand>
        <name>sn-glycerol 3-phosphate</name>
        <dbReference type="ChEBI" id="CHEBI:57597"/>
    </ligand>
</feature>
<keyword evidence="7 9" id="KW-0067">ATP-binding</keyword>
<dbReference type="Pfam" id="PF00370">
    <property type="entry name" value="FGGY_N"/>
    <property type="match status" value="1"/>
</dbReference>
<evidence type="ECO:0000256" key="4">
    <source>
        <dbReference type="ARBA" id="ARBA00022741"/>
    </source>
</evidence>
<keyword evidence="6 9" id="KW-0319">Glycerol metabolism</keyword>
<keyword evidence="3 9" id="KW-0808">Transferase</keyword>
<name>A0A2W5NJN9_RHOSU</name>
<feature type="binding site" evidence="9">
    <location>
        <position position="81"/>
    </location>
    <ligand>
        <name>sn-glycerol 3-phosphate</name>
        <dbReference type="ChEBI" id="CHEBI:57597"/>
    </ligand>
</feature>
<dbReference type="PROSITE" id="PS00445">
    <property type="entry name" value="FGGY_KINASES_2"/>
    <property type="match status" value="1"/>
</dbReference>
<dbReference type="GO" id="GO:0006072">
    <property type="term" value="P:glycerol-3-phosphate metabolic process"/>
    <property type="evidence" value="ECO:0007669"/>
    <property type="project" value="InterPro"/>
</dbReference>
<dbReference type="Pfam" id="PF02782">
    <property type="entry name" value="FGGY_C"/>
    <property type="match status" value="1"/>
</dbReference>
<feature type="binding site" evidence="9">
    <location>
        <position position="307"/>
    </location>
    <ligand>
        <name>ADP</name>
        <dbReference type="ChEBI" id="CHEBI:456216"/>
    </ligand>
</feature>
<comment type="activity regulation">
    <text evidence="9">Inhibited by fructose 1,6-bisphosphate (FBP).</text>
</comment>
<dbReference type="EMBL" id="QFPW01000001">
    <property type="protein sequence ID" value="PZQ52469.1"/>
    <property type="molecule type" value="Genomic_DNA"/>
</dbReference>
<sequence>MSHILAIDQGTTSSRAIVFDAGLRVVASAQEEFPQIFPRSGWVEHDPADLWSTTAATCRAAIERAELRPRDIAAIGITNQRETTLVWDRATGQPIHNAIVWQDRRGAPLCEQLTAEGMGDLVTERTGLLLDPYFSATKLKWLLDTVEGARDRAKRGALLFGTVDCYLIWRLTDGATHATDATNAARTMLYDIRKGRWDPDLLALFDVPEAMLPEVRDCAADYGATRPDLFGRPIPILGVAGDQHAATVGQACFAPGMLKSTYGTGCFALLNTGATPVPSRNRLLTTIAYQLDGKPTYALEGSIFIAGAVVQWLRDGLGLIRTAAETQGLAERANPEASVYLVPAFTGLGAPYWDPEARGAILGLTRDTGPAEFARAALESVAFQTRDLWEAMRADWAAADEGVEAATPRETVEMATPRVDGVEMSTLRVDGGMSASDFAMQALADILGAAVDRPKVIETTALGAGWLAGMRAGLYPGPAEFAASWALERRFEPRMSADRRETKYAGWRDAVARVLVKRPGAREEGK</sequence>
<comment type="catalytic activity">
    <reaction evidence="8 9">
        <text>glycerol + ATP = sn-glycerol 3-phosphate + ADP + H(+)</text>
        <dbReference type="Rhea" id="RHEA:21644"/>
        <dbReference type="ChEBI" id="CHEBI:15378"/>
        <dbReference type="ChEBI" id="CHEBI:17754"/>
        <dbReference type="ChEBI" id="CHEBI:30616"/>
        <dbReference type="ChEBI" id="CHEBI:57597"/>
        <dbReference type="ChEBI" id="CHEBI:456216"/>
        <dbReference type="EC" id="2.7.1.30"/>
    </reaction>
</comment>
<feature type="binding site" evidence="9">
    <location>
        <position position="307"/>
    </location>
    <ligand>
        <name>ATP</name>
        <dbReference type="ChEBI" id="CHEBI:30616"/>
    </ligand>
</feature>
<organism evidence="13 14">
    <name type="scientific">Rhodovulum sulfidophilum</name>
    <name type="common">Rhodobacter sulfidophilus</name>
    <dbReference type="NCBI Taxonomy" id="35806"/>
    <lineage>
        <taxon>Bacteria</taxon>
        <taxon>Pseudomonadati</taxon>
        <taxon>Pseudomonadota</taxon>
        <taxon>Alphaproteobacteria</taxon>
        <taxon>Rhodobacterales</taxon>
        <taxon>Paracoccaceae</taxon>
        <taxon>Rhodovulum</taxon>
    </lineage>
</organism>
<dbReference type="InterPro" id="IPR018483">
    <property type="entry name" value="Carb_kinase_FGGY_CS"/>
</dbReference>
<evidence type="ECO:0000256" key="10">
    <source>
        <dbReference type="RuleBase" id="RU003733"/>
    </source>
</evidence>
<feature type="binding site" evidence="9">
    <location>
        <position position="264"/>
    </location>
    <ligand>
        <name>ATP</name>
        <dbReference type="ChEBI" id="CHEBI:30616"/>
    </ligand>
</feature>
<dbReference type="GO" id="GO:0005829">
    <property type="term" value="C:cytosol"/>
    <property type="evidence" value="ECO:0007669"/>
    <property type="project" value="TreeGrafter"/>
</dbReference>
<dbReference type="PIRSF" id="PIRSF000538">
    <property type="entry name" value="GlpK"/>
    <property type="match status" value="1"/>
</dbReference>
<comment type="caution">
    <text evidence="9">Lacks conserved residue(s) required for the propagation of feature annotation.</text>
</comment>
<evidence type="ECO:0000256" key="2">
    <source>
        <dbReference type="ARBA" id="ARBA00009156"/>
    </source>
</evidence>
<evidence type="ECO:0000256" key="5">
    <source>
        <dbReference type="ARBA" id="ARBA00022777"/>
    </source>
</evidence>
<feature type="domain" description="Carbohydrate kinase FGGY N-terminal" evidence="11">
    <location>
        <begin position="4"/>
        <end position="249"/>
    </location>
</feature>
<dbReference type="Gene3D" id="3.30.420.40">
    <property type="match status" value="2"/>
</dbReference>
<comment type="similarity">
    <text evidence="2 9 10">Belongs to the FGGY kinase family.</text>
</comment>
<dbReference type="NCBIfam" id="TIGR01311">
    <property type="entry name" value="glycerol_kin"/>
    <property type="match status" value="1"/>
</dbReference>
<feature type="domain" description="Carbohydrate kinase FGGY C-terminal" evidence="12">
    <location>
        <begin position="259"/>
        <end position="470"/>
    </location>
</feature>
<evidence type="ECO:0000256" key="8">
    <source>
        <dbReference type="ARBA" id="ARBA00052101"/>
    </source>
</evidence>
<dbReference type="InterPro" id="IPR005999">
    <property type="entry name" value="Glycerol_kin"/>
</dbReference>
<dbReference type="EC" id="2.7.1.30" evidence="9"/>
<dbReference type="SUPFAM" id="SSF53067">
    <property type="entry name" value="Actin-like ATPase domain"/>
    <property type="match status" value="2"/>
</dbReference>
<comment type="pathway">
    <text evidence="1 9">Polyol metabolism; glycerol degradation via glycerol kinase pathway; sn-glycerol 3-phosphate from glycerol: step 1/1.</text>
</comment>
<evidence type="ECO:0000259" key="11">
    <source>
        <dbReference type="Pfam" id="PF00370"/>
    </source>
</evidence>
<dbReference type="AlphaFoldDB" id="A0A2W5NJN9"/>
<dbReference type="FunFam" id="3.30.420.40:FF:000008">
    <property type="entry name" value="Glycerol kinase"/>
    <property type="match status" value="1"/>
</dbReference>
<feature type="binding site" evidence="9">
    <location>
        <position position="264"/>
    </location>
    <ligand>
        <name>ADP</name>
        <dbReference type="ChEBI" id="CHEBI:456216"/>
    </ligand>
</feature>
<evidence type="ECO:0000256" key="3">
    <source>
        <dbReference type="ARBA" id="ARBA00022679"/>
    </source>
</evidence>
<feature type="binding site" evidence="9">
    <location>
        <position position="15"/>
    </location>
    <ligand>
        <name>ADP</name>
        <dbReference type="ChEBI" id="CHEBI:456216"/>
    </ligand>
</feature>
<evidence type="ECO:0000313" key="13">
    <source>
        <dbReference type="EMBL" id="PZQ52469.1"/>
    </source>
</evidence>
<feature type="binding site" evidence="9">
    <location>
        <position position="81"/>
    </location>
    <ligand>
        <name>glycerol</name>
        <dbReference type="ChEBI" id="CHEBI:17754"/>
    </ligand>
</feature>
<proteinExistence type="inferred from homology"/>
<dbReference type="NCBIfam" id="NF000756">
    <property type="entry name" value="PRK00047.1"/>
    <property type="match status" value="1"/>
</dbReference>
<dbReference type="PANTHER" id="PTHR10196:SF78">
    <property type="entry name" value="GLYCEROL KINASE"/>
    <property type="match status" value="1"/>
</dbReference>
<dbReference type="InterPro" id="IPR000577">
    <property type="entry name" value="Carb_kinase_FGGY"/>
</dbReference>
<dbReference type="GO" id="GO:0005524">
    <property type="term" value="F:ATP binding"/>
    <property type="evidence" value="ECO:0007669"/>
    <property type="project" value="UniProtKB-UniRule"/>
</dbReference>
<dbReference type="FunFam" id="3.30.420.40:FF:000007">
    <property type="entry name" value="Glycerol kinase"/>
    <property type="match status" value="1"/>
</dbReference>
<evidence type="ECO:0000256" key="6">
    <source>
        <dbReference type="ARBA" id="ARBA00022798"/>
    </source>
</evidence>
<dbReference type="GO" id="GO:0019563">
    <property type="term" value="P:glycerol catabolic process"/>
    <property type="evidence" value="ECO:0007669"/>
    <property type="project" value="UniProtKB-UniRule"/>
</dbReference>
<keyword evidence="5 9" id="KW-0418">Kinase</keyword>